<evidence type="ECO:0000313" key="3">
    <source>
        <dbReference type="Proteomes" id="UP000488506"/>
    </source>
</evidence>
<dbReference type="PANTHER" id="PTHR15949:SF3">
    <property type="entry name" value="TESTIS-EXPRESSED PROTEIN 264"/>
    <property type="match status" value="1"/>
</dbReference>
<keyword evidence="1" id="KW-0812">Transmembrane</keyword>
<dbReference type="AlphaFoldDB" id="A0A833L1A0"/>
<keyword evidence="1" id="KW-0472">Membrane</keyword>
<sequence>MKALKIVSIVIAIIAVALVGMAFYMGLFSTLKISEIKTEPMTIVYEEFIGPYSETGKVFGNLYKTLKTEKIETSRGLGIYFSDPKTTPPEKQKSQCGAILGKEQLKMIPEIAKKHKIKTIPQMKALATELPIKNVLSYMIGPMKAYPALMKYAQEKGYKTALAMELYDMRKNVIIYLLEIKK</sequence>
<dbReference type="PANTHER" id="PTHR15949">
    <property type="entry name" value="TESTIS-EXPRESSED PROTEIN 264"/>
    <property type="match status" value="1"/>
</dbReference>
<dbReference type="SUPFAM" id="SSF55136">
    <property type="entry name" value="Probable bacterial effector-binding domain"/>
    <property type="match status" value="1"/>
</dbReference>
<accession>A0A833L1A0</accession>
<name>A0A833L1A0_UNCSA</name>
<evidence type="ECO:0000313" key="2">
    <source>
        <dbReference type="EMBL" id="KAF0134393.1"/>
    </source>
</evidence>
<evidence type="ECO:0008006" key="4">
    <source>
        <dbReference type="Google" id="ProtNLM"/>
    </source>
</evidence>
<evidence type="ECO:0000256" key="1">
    <source>
        <dbReference type="SAM" id="Phobius"/>
    </source>
</evidence>
<dbReference type="Proteomes" id="UP000488506">
    <property type="component" value="Unassembled WGS sequence"/>
</dbReference>
<dbReference type="InterPro" id="IPR011256">
    <property type="entry name" value="Reg_factor_effector_dom_sf"/>
</dbReference>
<dbReference type="EMBL" id="WPAF01000008">
    <property type="protein sequence ID" value="KAF0134393.1"/>
    <property type="molecule type" value="Genomic_DNA"/>
</dbReference>
<protein>
    <recommendedName>
        <fullName evidence="4">GyrI-like small molecule binding domain-containing protein</fullName>
    </recommendedName>
</protein>
<reference evidence="2 3" key="1">
    <citation type="submission" date="2019-12" db="EMBL/GenBank/DDBJ databases">
        <authorList>
            <person name="Wolfe R."/>
            <person name="Danczak R."/>
            <person name="Wilkins M."/>
        </authorList>
    </citation>
    <scope>NUCLEOTIDE SEQUENCE [LARGE SCALE GENOMIC DNA]</scope>
    <source>
        <strain evidence="2">X2_MaxBin.013</strain>
    </source>
</reference>
<dbReference type="Gene3D" id="3.20.80.10">
    <property type="entry name" value="Regulatory factor, effector binding domain"/>
    <property type="match status" value="1"/>
</dbReference>
<feature type="transmembrane region" description="Helical" evidence="1">
    <location>
        <begin position="6"/>
        <end position="27"/>
    </location>
</feature>
<gene>
    <name evidence="2" type="ORF">FD145_618</name>
</gene>
<organism evidence="2 3">
    <name type="scientific">Candidatus Saganbacteria bacterium</name>
    <dbReference type="NCBI Taxonomy" id="2575572"/>
    <lineage>
        <taxon>Bacteria</taxon>
        <taxon>Bacillati</taxon>
        <taxon>Saganbacteria</taxon>
    </lineage>
</organism>
<keyword evidence="1" id="KW-1133">Transmembrane helix</keyword>
<comment type="caution">
    <text evidence="2">The sequence shown here is derived from an EMBL/GenBank/DDBJ whole genome shotgun (WGS) entry which is preliminary data.</text>
</comment>
<proteinExistence type="predicted"/>